<dbReference type="AlphaFoldDB" id="A0AAU9CL46"/>
<dbReference type="KEGG" id="fax:FUAX_24570"/>
<organism evidence="2 3">
    <name type="scientific">Fulvitalea axinellae</name>
    <dbReference type="NCBI Taxonomy" id="1182444"/>
    <lineage>
        <taxon>Bacteria</taxon>
        <taxon>Pseudomonadati</taxon>
        <taxon>Bacteroidota</taxon>
        <taxon>Cytophagia</taxon>
        <taxon>Cytophagales</taxon>
        <taxon>Persicobacteraceae</taxon>
        <taxon>Fulvitalea</taxon>
    </lineage>
</organism>
<evidence type="ECO:0000313" key="2">
    <source>
        <dbReference type="EMBL" id="BDD10025.1"/>
    </source>
</evidence>
<dbReference type="InterPro" id="IPR038636">
    <property type="entry name" value="Wzi_sf"/>
</dbReference>
<protein>
    <recommendedName>
        <fullName evidence="4">Capsule assembly Wzi family protein</fullName>
    </recommendedName>
</protein>
<feature type="chain" id="PRO_5043325302" description="Capsule assembly Wzi family protein" evidence="1">
    <location>
        <begin position="22"/>
        <end position="556"/>
    </location>
</feature>
<reference evidence="2 3" key="1">
    <citation type="submission" date="2021-12" db="EMBL/GenBank/DDBJ databases">
        <title>Genome sequencing of bacteria with rrn-lacking chromosome and rrn-plasmid.</title>
        <authorList>
            <person name="Anda M."/>
            <person name="Iwasaki W."/>
        </authorList>
    </citation>
    <scope>NUCLEOTIDE SEQUENCE [LARGE SCALE GENOMIC DNA]</scope>
    <source>
        <strain evidence="2 3">DSM 100852</strain>
    </source>
</reference>
<evidence type="ECO:0000256" key="1">
    <source>
        <dbReference type="SAM" id="SignalP"/>
    </source>
</evidence>
<evidence type="ECO:0008006" key="4">
    <source>
        <dbReference type="Google" id="ProtNLM"/>
    </source>
</evidence>
<name>A0AAU9CL46_9BACT</name>
<gene>
    <name evidence="2" type="ORF">FUAX_24570</name>
</gene>
<accession>A0AAU9CL46</accession>
<feature type="signal peptide" evidence="1">
    <location>
        <begin position="1"/>
        <end position="21"/>
    </location>
</feature>
<evidence type="ECO:0000313" key="3">
    <source>
        <dbReference type="Proteomes" id="UP001348817"/>
    </source>
</evidence>
<dbReference type="EMBL" id="AP025314">
    <property type="protein sequence ID" value="BDD10025.1"/>
    <property type="molecule type" value="Genomic_DNA"/>
</dbReference>
<dbReference type="Gene3D" id="2.40.160.130">
    <property type="entry name" value="Capsule assembly protein Wzi"/>
    <property type="match status" value="1"/>
</dbReference>
<dbReference type="Proteomes" id="UP001348817">
    <property type="component" value="Chromosome"/>
</dbReference>
<sequence length="556" mass="63950">MKIRIPALLSLFVLLYSQSEAQDTSMPFNRDTQHRIDKAVNLSGNKANIHTGLKPFDRSDIKRTLETAQEQGIKFSPEDIFLLDQGNWLAQDSLRTRKGFLKYFFTNGNDFYHVNEDRFKLRLNPVLYVGGGIEKDADDKLFINTRGAEVEGLIGKKIGFYSYIATTQARYPEYVIGKVNQGNAIPTEGYWKKFKETGYDYFTARGYISFNPIEEINVKFGYDKLFVGEGYRSMILSDNPNAYLFLKTDTKVWKIRYTNLWAKMTSQPFGHFNQEEQSAKFAKYFAMHRLGINITPTLNVGLSETITYGDVHENGEAYSPKAEFFVPVIFYRAIELETGSYDTDAKVALDAKWNPWPRLSLYGQFLLDEFNLKFFKQDGWWANKYAVQAGAKYYDALGIKDLDLQAEFNTASPYTYAHATNYTSYTHYGLSLAHPLGANFTELVGIARYRPHRRLEMVLTSMFADYGTSDGDNNWGDDPNRSYNDRVQDFDNKIGQGITNQTITADLRLSYRLFSNAFIDLRQIVRNHQMADQPDKTAYASTVAFRWNISAREDLY</sequence>
<proteinExistence type="predicted"/>
<keyword evidence="1" id="KW-0732">Signal</keyword>
<keyword evidence="3" id="KW-1185">Reference proteome</keyword>
<dbReference type="RefSeq" id="WP_338391605.1">
    <property type="nucleotide sequence ID" value="NZ_AP025314.1"/>
</dbReference>